<evidence type="ECO:0000313" key="4">
    <source>
        <dbReference type="Proteomes" id="UP001596405"/>
    </source>
</evidence>
<organism evidence="3 4">
    <name type="scientific">Rufibacter roseus</name>
    <dbReference type="NCBI Taxonomy" id="1567108"/>
    <lineage>
        <taxon>Bacteria</taxon>
        <taxon>Pseudomonadati</taxon>
        <taxon>Bacteroidota</taxon>
        <taxon>Cytophagia</taxon>
        <taxon>Cytophagales</taxon>
        <taxon>Hymenobacteraceae</taxon>
        <taxon>Rufibacter</taxon>
    </lineage>
</organism>
<evidence type="ECO:0000313" key="3">
    <source>
        <dbReference type="EMBL" id="MFC6999151.1"/>
    </source>
</evidence>
<evidence type="ECO:0000259" key="2">
    <source>
        <dbReference type="Pfam" id="PF07715"/>
    </source>
</evidence>
<dbReference type="InterPro" id="IPR012910">
    <property type="entry name" value="Plug_dom"/>
</dbReference>
<keyword evidence="1" id="KW-0813">Transport</keyword>
<dbReference type="InterPro" id="IPR023997">
    <property type="entry name" value="TonB-dep_OMP_SusC/RagA_CS"/>
</dbReference>
<dbReference type="InterPro" id="IPR023996">
    <property type="entry name" value="TonB-dep_OMP_SusC/RagA"/>
</dbReference>
<dbReference type="Proteomes" id="UP001596405">
    <property type="component" value="Unassembled WGS sequence"/>
</dbReference>
<protein>
    <submittedName>
        <fullName evidence="3">SusC/RagA family TonB-linked outer membrane protein</fullName>
    </submittedName>
</protein>
<proteinExistence type="inferred from homology"/>
<name>A0ABW2DRD6_9BACT</name>
<dbReference type="NCBIfam" id="TIGR04056">
    <property type="entry name" value="OMP_RagA_SusC"/>
    <property type="match status" value="1"/>
</dbReference>
<sequence>MKNNSTSYDCALSYRGKSSSCSFWRVGLLKCAARGFSLLLFTLCLFSLDAHAQHVLRGKVVDEKNEPLIGATVIIKGTTSGSSTDYDGRFVMEVPTAQTVLQISYLGYETMETPAGAERDRTFSLKPDQAKIGEVVVVGFGVQEKESMVSSVATVKGEQLRMPTRNLSNNLAGQVAGMIAVQRSGEPGYDNSEFFIRGMSTFAGSNSPLVLVDGVPRSLYDIEPDEIETLTLLKDATATAIYGAEGANGVLLITSKRGKAQKTTITYRGETSIQSPTRAPRYANSYDYLRLYNEALVNEGGSPVFSDDILEKYRTGEDPDLYPNSNWWDIIMREHTWNTRHTLNFRGGGERFRFFTSGAYFQESGYYKVNPEFSKDNGLKRYNLRNNVDIDVTKTTLLRVDLAGQYVQTTFPGFGANTIFERISRIPPHLFPARYSNGMLGQHPQWNGNKTSPYVAIVESGYAKEWRTMIQSRVDLEQKLDFITEGLKIRGAASYDADGQFRATRGKTPNTYNATGRDADGNLILTQIQRATPFGEPGESNSASKRIYLESALDYKRKIGKHDINALALYYQKENQLHNNALAYRTMGMVGRVTYAFDNRYSIEGSFGSTGSENFAKGYRFGFFPAVGVAWNVANEAFFPEALKSTFQTLKFRGSIGRTGNDDILGDGNRFPYRPTFNTNAPGYSWGIGSSGALNSIGGINEGKFASPFLSWEIEMKRNIGIDLTMWNGRVSIVADYFNNHRSNILMQRRTISGVAGFRESPFQNFGQVTNKGFDGSIELRHTIGDWTFSGRGNYTFARNRITEIDEIPQVHEWMNVTGTRLNSVGSMLIAERLFEESDFDVTMGTNGKKQYTLKEGIATKNDFPNPLPGDIKYKDLNNDGVVDDFDRTIDQFDPYIPEIIYGFGLNVMYKGFYGSVFFQGADNVTVNLNNQANAFMPFHWGLTESNVRQEIVESRWTEENPSQDVFFPRLRQQSMGNTNTLSTWWLRDGAFLRLKNVEFGYNFGPKVLALGRMKAARIYLMGQNVTVWDEVQMYDPELGNSAGGTRYPLPRMWTGGLEVTF</sequence>
<gene>
    <name evidence="3" type="ORF">ACFQHR_16060</name>
</gene>
<accession>A0ABW2DRD6</accession>
<comment type="subcellular location">
    <subcellularLocation>
        <location evidence="1">Cell outer membrane</location>
        <topology evidence="1">Multi-pass membrane protein</topology>
    </subcellularLocation>
</comment>
<dbReference type="InterPro" id="IPR037066">
    <property type="entry name" value="Plug_dom_sf"/>
</dbReference>
<dbReference type="Gene3D" id="2.60.40.1120">
    <property type="entry name" value="Carboxypeptidase-like, regulatory domain"/>
    <property type="match status" value="1"/>
</dbReference>
<dbReference type="InterPro" id="IPR008969">
    <property type="entry name" value="CarboxyPept-like_regulatory"/>
</dbReference>
<dbReference type="InterPro" id="IPR039426">
    <property type="entry name" value="TonB-dep_rcpt-like"/>
</dbReference>
<comment type="similarity">
    <text evidence="1">Belongs to the TonB-dependent receptor family.</text>
</comment>
<dbReference type="Gene3D" id="2.170.130.10">
    <property type="entry name" value="TonB-dependent receptor, plug domain"/>
    <property type="match status" value="1"/>
</dbReference>
<dbReference type="RefSeq" id="WP_082882888.1">
    <property type="nucleotide sequence ID" value="NZ_JBHSYQ010000015.1"/>
</dbReference>
<dbReference type="SUPFAM" id="SSF56935">
    <property type="entry name" value="Porins"/>
    <property type="match status" value="1"/>
</dbReference>
<keyword evidence="1" id="KW-1134">Transmembrane beta strand</keyword>
<dbReference type="SUPFAM" id="SSF49464">
    <property type="entry name" value="Carboxypeptidase regulatory domain-like"/>
    <property type="match status" value="1"/>
</dbReference>
<keyword evidence="4" id="KW-1185">Reference proteome</keyword>
<feature type="domain" description="TonB-dependent receptor plug" evidence="2">
    <location>
        <begin position="145"/>
        <end position="250"/>
    </location>
</feature>
<dbReference type="PROSITE" id="PS52016">
    <property type="entry name" value="TONB_DEPENDENT_REC_3"/>
    <property type="match status" value="1"/>
</dbReference>
<dbReference type="Pfam" id="PF07715">
    <property type="entry name" value="Plug"/>
    <property type="match status" value="1"/>
</dbReference>
<keyword evidence="1" id="KW-0472">Membrane</keyword>
<dbReference type="EMBL" id="JBHSYQ010000015">
    <property type="protein sequence ID" value="MFC6999151.1"/>
    <property type="molecule type" value="Genomic_DNA"/>
</dbReference>
<dbReference type="NCBIfam" id="TIGR04057">
    <property type="entry name" value="SusC_RagA_signa"/>
    <property type="match status" value="1"/>
</dbReference>
<keyword evidence="1" id="KW-0812">Transmembrane</keyword>
<comment type="caution">
    <text evidence="3">The sequence shown here is derived from an EMBL/GenBank/DDBJ whole genome shotgun (WGS) entry which is preliminary data.</text>
</comment>
<reference evidence="4" key="1">
    <citation type="journal article" date="2019" name="Int. J. Syst. Evol. Microbiol.">
        <title>The Global Catalogue of Microorganisms (GCM) 10K type strain sequencing project: providing services to taxonomists for standard genome sequencing and annotation.</title>
        <authorList>
            <consortium name="The Broad Institute Genomics Platform"/>
            <consortium name="The Broad Institute Genome Sequencing Center for Infectious Disease"/>
            <person name="Wu L."/>
            <person name="Ma J."/>
        </authorList>
    </citation>
    <scope>NUCLEOTIDE SEQUENCE [LARGE SCALE GENOMIC DNA]</scope>
    <source>
        <strain evidence="4">CGMCC 4.7393</strain>
    </source>
</reference>
<dbReference type="Pfam" id="PF13715">
    <property type="entry name" value="CarbopepD_reg_2"/>
    <property type="match status" value="1"/>
</dbReference>
<keyword evidence="1" id="KW-0998">Cell outer membrane</keyword>
<evidence type="ECO:0000256" key="1">
    <source>
        <dbReference type="PROSITE-ProRule" id="PRU01360"/>
    </source>
</evidence>